<dbReference type="PROSITE" id="PS50977">
    <property type="entry name" value="HTH_TETR_2"/>
    <property type="match status" value="1"/>
</dbReference>
<evidence type="ECO:0000256" key="3">
    <source>
        <dbReference type="ARBA" id="ARBA00023163"/>
    </source>
</evidence>
<dbReference type="InterPro" id="IPR009057">
    <property type="entry name" value="Homeodomain-like_sf"/>
</dbReference>
<sequence length="218" mass="24096">MTGKGGTAMSSTDREGDSRSSDDRILGIVVRMLETDGYDAVQLREVAKRSRTSLATIYKRYPTRDDLILAALQAWLDENRYAKVSRRERAPDETVYEAMAGLFRTIFEPWERHPEMLVAYHRARSSTTGSALLHRGLDVVVPAAMDALAGVDERFIADLDAVISSLVYGLLGRFAAGEIAITDIVPSLERAIYWMTAGYDASKSMNNSVSPRSRNVGS</sequence>
<reference evidence="7 8" key="1">
    <citation type="journal article" date="2019" name="Emerg. Microbes Infect.">
        <title>Comprehensive subspecies identification of 175 nontuberculous mycobacteria species based on 7547 genomic profiles.</title>
        <authorList>
            <person name="Matsumoto Y."/>
            <person name="Kinjo T."/>
            <person name="Motooka D."/>
            <person name="Nabeya D."/>
            <person name="Jung N."/>
            <person name="Uechi K."/>
            <person name="Horii T."/>
            <person name="Iida T."/>
            <person name="Fujita J."/>
            <person name="Nakamura S."/>
        </authorList>
    </citation>
    <scope>NUCLEOTIDE SEQUENCE [LARGE SCALE GENOMIC DNA]</scope>
    <source>
        <strain evidence="7 8">JCM 17899</strain>
    </source>
</reference>
<evidence type="ECO:0000256" key="4">
    <source>
        <dbReference type="PROSITE-ProRule" id="PRU00335"/>
    </source>
</evidence>
<dbReference type="Gene3D" id="1.10.357.10">
    <property type="entry name" value="Tetracycline Repressor, domain 2"/>
    <property type="match status" value="1"/>
</dbReference>
<proteinExistence type="predicted"/>
<dbReference type="EMBL" id="AP022588">
    <property type="protein sequence ID" value="BBY29033.1"/>
    <property type="molecule type" value="Genomic_DNA"/>
</dbReference>
<evidence type="ECO:0000313" key="8">
    <source>
        <dbReference type="Proteomes" id="UP000467193"/>
    </source>
</evidence>
<feature type="DNA-binding region" description="H-T-H motif" evidence="4">
    <location>
        <begin position="42"/>
        <end position="61"/>
    </location>
</feature>
<keyword evidence="2 4" id="KW-0238">DNA-binding</keyword>
<keyword evidence="8" id="KW-1185">Reference proteome</keyword>
<dbReference type="SUPFAM" id="SSF46689">
    <property type="entry name" value="Homeodomain-like"/>
    <property type="match status" value="1"/>
</dbReference>
<organism evidence="7 8">
    <name type="scientific">Mycolicibacterium sediminis</name>
    <dbReference type="NCBI Taxonomy" id="1286180"/>
    <lineage>
        <taxon>Bacteria</taxon>
        <taxon>Bacillati</taxon>
        <taxon>Actinomycetota</taxon>
        <taxon>Actinomycetes</taxon>
        <taxon>Mycobacteriales</taxon>
        <taxon>Mycobacteriaceae</taxon>
        <taxon>Mycolicibacterium</taxon>
    </lineage>
</organism>
<evidence type="ECO:0000256" key="5">
    <source>
        <dbReference type="SAM" id="MobiDB-lite"/>
    </source>
</evidence>
<dbReference type="Pfam" id="PF17925">
    <property type="entry name" value="TetR_C_20"/>
    <property type="match status" value="1"/>
</dbReference>
<dbReference type="PANTHER" id="PTHR30055">
    <property type="entry name" value="HTH-TYPE TRANSCRIPTIONAL REGULATOR RUTR"/>
    <property type="match status" value="1"/>
</dbReference>
<dbReference type="InterPro" id="IPR041642">
    <property type="entry name" value="KstR_C"/>
</dbReference>
<evidence type="ECO:0000313" key="7">
    <source>
        <dbReference type="EMBL" id="BBY29033.1"/>
    </source>
</evidence>
<evidence type="ECO:0000256" key="2">
    <source>
        <dbReference type="ARBA" id="ARBA00023125"/>
    </source>
</evidence>
<gene>
    <name evidence="7" type="ORF">MSEDJ_31290</name>
</gene>
<dbReference type="GO" id="GO:0003700">
    <property type="term" value="F:DNA-binding transcription factor activity"/>
    <property type="evidence" value="ECO:0007669"/>
    <property type="project" value="TreeGrafter"/>
</dbReference>
<evidence type="ECO:0000259" key="6">
    <source>
        <dbReference type="PROSITE" id="PS50977"/>
    </source>
</evidence>
<keyword evidence="1" id="KW-0805">Transcription regulation</keyword>
<dbReference type="KEGG" id="msei:MSEDJ_31290"/>
<accession>A0A7I7QRM0</accession>
<dbReference type="Proteomes" id="UP000467193">
    <property type="component" value="Chromosome"/>
</dbReference>
<dbReference type="InterPro" id="IPR001647">
    <property type="entry name" value="HTH_TetR"/>
</dbReference>
<feature type="region of interest" description="Disordered" evidence="5">
    <location>
        <begin position="1"/>
        <end position="21"/>
    </location>
</feature>
<dbReference type="PANTHER" id="PTHR30055:SF234">
    <property type="entry name" value="HTH-TYPE TRANSCRIPTIONAL REGULATOR BETI"/>
    <property type="match status" value="1"/>
</dbReference>
<keyword evidence="3" id="KW-0804">Transcription</keyword>
<dbReference type="GO" id="GO:0000976">
    <property type="term" value="F:transcription cis-regulatory region binding"/>
    <property type="evidence" value="ECO:0007669"/>
    <property type="project" value="TreeGrafter"/>
</dbReference>
<protein>
    <submittedName>
        <fullName evidence="7">TetR family transcriptional regulator</fullName>
    </submittedName>
</protein>
<name>A0A7I7QRM0_9MYCO</name>
<feature type="domain" description="HTH tetR-type" evidence="6">
    <location>
        <begin position="19"/>
        <end position="79"/>
    </location>
</feature>
<dbReference type="AlphaFoldDB" id="A0A7I7QRM0"/>
<feature type="compositionally biased region" description="Basic and acidic residues" evidence="5">
    <location>
        <begin position="12"/>
        <end position="21"/>
    </location>
</feature>
<dbReference type="Pfam" id="PF00440">
    <property type="entry name" value="TetR_N"/>
    <property type="match status" value="1"/>
</dbReference>
<dbReference type="InterPro" id="IPR050109">
    <property type="entry name" value="HTH-type_TetR-like_transc_reg"/>
</dbReference>
<evidence type="ECO:0000256" key="1">
    <source>
        <dbReference type="ARBA" id="ARBA00023015"/>
    </source>
</evidence>